<dbReference type="Proteomes" id="UP000597877">
    <property type="component" value="Unassembled WGS sequence"/>
</dbReference>
<evidence type="ECO:0000259" key="2">
    <source>
        <dbReference type="Pfam" id="PF11738"/>
    </source>
</evidence>
<gene>
    <name evidence="3" type="ORF">H8S00_07725</name>
</gene>
<dbReference type="Gene3D" id="3.30.565.40">
    <property type="entry name" value="Fervidobacterium nodosum Rt17-B1 like"/>
    <property type="match status" value="1"/>
</dbReference>
<evidence type="ECO:0000313" key="3">
    <source>
        <dbReference type="EMBL" id="MBC5667865.1"/>
    </source>
</evidence>
<name>A0ABR7F2N6_9FIRM</name>
<dbReference type="InterPro" id="IPR021729">
    <property type="entry name" value="DUF3298"/>
</dbReference>
<dbReference type="Pfam" id="PF11738">
    <property type="entry name" value="DUF3298"/>
    <property type="match status" value="1"/>
</dbReference>
<dbReference type="InterPro" id="IPR037126">
    <property type="entry name" value="PdaC/RsiV-like_sf"/>
</dbReference>
<organism evidence="3 4">
    <name type="scientific">Eubacterium segne</name>
    <dbReference type="NCBI Taxonomy" id="2763045"/>
    <lineage>
        <taxon>Bacteria</taxon>
        <taxon>Bacillati</taxon>
        <taxon>Bacillota</taxon>
        <taxon>Clostridia</taxon>
        <taxon>Eubacteriales</taxon>
        <taxon>Eubacteriaceae</taxon>
        <taxon>Eubacterium</taxon>
    </lineage>
</organism>
<dbReference type="Gene3D" id="3.90.640.20">
    <property type="entry name" value="Heat-shock cognate protein, ATPase"/>
    <property type="match status" value="1"/>
</dbReference>
<feature type="domain" description="DUF3298" evidence="2">
    <location>
        <begin position="194"/>
        <end position="277"/>
    </location>
</feature>
<proteinExistence type="predicted"/>
<accession>A0ABR7F2N6</accession>
<reference evidence="3 4" key="1">
    <citation type="submission" date="2020-08" db="EMBL/GenBank/DDBJ databases">
        <title>Genome public.</title>
        <authorList>
            <person name="Liu C."/>
            <person name="Sun Q."/>
        </authorList>
    </citation>
    <scope>NUCLEOTIDE SEQUENCE [LARGE SCALE GENOMIC DNA]</scope>
    <source>
        <strain evidence="3 4">BX4</strain>
    </source>
</reference>
<keyword evidence="1" id="KW-0472">Membrane</keyword>
<keyword evidence="1" id="KW-1133">Transmembrane helix</keyword>
<sequence>MVNDEMLKKLKDQYIGVEVPDDEKNKLNEILEYAKIDRKRKRKKVIITRWMISVAALLLVVIMPNTNETLASSLKNIPLVGNIFSVITVRKYDEDKNIKINMAKIDSNGDIKNKKTVEKLNNDIKKYTNKIVNQYKVDLGSSGFSDLYMDYKIVINNDKWFTIAFTINETRASGYEFHRYYNIDKSSGKIVSLKDIFKEKSDYIKIISNDIKRQMKQQMLTKDVVYFIKDNGISTGFKEISGNQNYYINNEGNIVIAFDEYEVGPGCTGAPKFVISKDIVKKILNN</sequence>
<dbReference type="RefSeq" id="WP_118590184.1">
    <property type="nucleotide sequence ID" value="NZ_JACOOZ010000004.1"/>
</dbReference>
<comment type="caution">
    <text evidence="3">The sequence shown here is derived from an EMBL/GenBank/DDBJ whole genome shotgun (WGS) entry which is preliminary data.</text>
</comment>
<keyword evidence="1" id="KW-0812">Transmembrane</keyword>
<evidence type="ECO:0000256" key="1">
    <source>
        <dbReference type="SAM" id="Phobius"/>
    </source>
</evidence>
<protein>
    <submittedName>
        <fullName evidence="3">DUF3298 domain-containing protein</fullName>
    </submittedName>
</protein>
<dbReference type="EMBL" id="JACOOZ010000004">
    <property type="protein sequence ID" value="MBC5667865.1"/>
    <property type="molecule type" value="Genomic_DNA"/>
</dbReference>
<keyword evidence="4" id="KW-1185">Reference proteome</keyword>
<evidence type="ECO:0000313" key="4">
    <source>
        <dbReference type="Proteomes" id="UP000597877"/>
    </source>
</evidence>
<feature type="transmembrane region" description="Helical" evidence="1">
    <location>
        <begin position="45"/>
        <end position="63"/>
    </location>
</feature>